<dbReference type="EMBL" id="CAJVPU010051217">
    <property type="protein sequence ID" value="CAG8760870.1"/>
    <property type="molecule type" value="Genomic_DNA"/>
</dbReference>
<reference evidence="1" key="1">
    <citation type="submission" date="2021-06" db="EMBL/GenBank/DDBJ databases">
        <authorList>
            <person name="Kallberg Y."/>
            <person name="Tangrot J."/>
            <person name="Rosling A."/>
        </authorList>
    </citation>
    <scope>NUCLEOTIDE SEQUENCE</scope>
    <source>
        <strain evidence="1">IL203A</strain>
    </source>
</reference>
<comment type="caution">
    <text evidence="1">The sequence shown here is derived from an EMBL/GenBank/DDBJ whole genome shotgun (WGS) entry which is preliminary data.</text>
</comment>
<dbReference type="Proteomes" id="UP000789702">
    <property type="component" value="Unassembled WGS sequence"/>
</dbReference>
<gene>
    <name evidence="1" type="ORF">DHETER_LOCUS15248</name>
</gene>
<proteinExistence type="predicted"/>
<sequence>NNLGSGGKALTDAFCKNTPRLNLERRTGMQKHKQMHSQEHRRDFMQIIPLVNFGSEDRKALI</sequence>
<feature type="non-terminal residue" evidence="1">
    <location>
        <position position="1"/>
    </location>
</feature>
<feature type="non-terminal residue" evidence="1">
    <location>
        <position position="62"/>
    </location>
</feature>
<keyword evidence="2" id="KW-1185">Reference proteome</keyword>
<protein>
    <submittedName>
        <fullName evidence="1">11163_t:CDS:1</fullName>
    </submittedName>
</protein>
<evidence type="ECO:0000313" key="1">
    <source>
        <dbReference type="EMBL" id="CAG8760870.1"/>
    </source>
</evidence>
<evidence type="ECO:0000313" key="2">
    <source>
        <dbReference type="Proteomes" id="UP000789702"/>
    </source>
</evidence>
<name>A0ACA9QSV8_9GLOM</name>
<accession>A0ACA9QSV8</accession>
<organism evidence="1 2">
    <name type="scientific">Dentiscutata heterogama</name>
    <dbReference type="NCBI Taxonomy" id="1316150"/>
    <lineage>
        <taxon>Eukaryota</taxon>
        <taxon>Fungi</taxon>
        <taxon>Fungi incertae sedis</taxon>
        <taxon>Mucoromycota</taxon>
        <taxon>Glomeromycotina</taxon>
        <taxon>Glomeromycetes</taxon>
        <taxon>Diversisporales</taxon>
        <taxon>Gigasporaceae</taxon>
        <taxon>Dentiscutata</taxon>
    </lineage>
</organism>